<protein>
    <submittedName>
        <fullName evidence="7">EamA family transporter</fullName>
    </submittedName>
</protein>
<evidence type="ECO:0000256" key="2">
    <source>
        <dbReference type="ARBA" id="ARBA00022475"/>
    </source>
</evidence>
<evidence type="ECO:0000256" key="5">
    <source>
        <dbReference type="ARBA" id="ARBA00023136"/>
    </source>
</evidence>
<feature type="transmembrane region" description="Helical" evidence="6">
    <location>
        <begin position="105"/>
        <end position="122"/>
    </location>
</feature>
<keyword evidence="4 6" id="KW-1133">Transmembrane helix</keyword>
<gene>
    <name evidence="7" type="ORF">ACFQPC_07135</name>
</gene>
<evidence type="ECO:0000256" key="6">
    <source>
        <dbReference type="SAM" id="Phobius"/>
    </source>
</evidence>
<evidence type="ECO:0000256" key="4">
    <source>
        <dbReference type="ARBA" id="ARBA00022989"/>
    </source>
</evidence>
<dbReference type="PANTHER" id="PTHR30561:SF9">
    <property type="entry name" value="4-AMINO-4-DEOXY-L-ARABINOSE-PHOSPHOUNDECAPRENOL FLIPPASE SUBUNIT ARNF-RELATED"/>
    <property type="match status" value="1"/>
</dbReference>
<keyword evidence="2" id="KW-1003">Cell membrane</keyword>
<dbReference type="PANTHER" id="PTHR30561">
    <property type="entry name" value="SMR FAMILY PROTON-DEPENDENT DRUG EFFLUX TRANSPORTER SUGE"/>
    <property type="match status" value="1"/>
</dbReference>
<dbReference type="SUPFAM" id="SSF103481">
    <property type="entry name" value="Multidrug resistance efflux transporter EmrE"/>
    <property type="match status" value="1"/>
</dbReference>
<dbReference type="InterPro" id="IPR000390">
    <property type="entry name" value="Small_drug/metabolite_transptr"/>
</dbReference>
<reference evidence="8" key="1">
    <citation type="journal article" date="2019" name="Int. J. Syst. Evol. Microbiol.">
        <title>The Global Catalogue of Microorganisms (GCM) 10K type strain sequencing project: providing services to taxonomists for standard genome sequencing and annotation.</title>
        <authorList>
            <consortium name="The Broad Institute Genomics Platform"/>
            <consortium name="The Broad Institute Genome Sequencing Center for Infectious Disease"/>
            <person name="Wu L."/>
            <person name="Ma J."/>
        </authorList>
    </citation>
    <scope>NUCLEOTIDE SEQUENCE [LARGE SCALE GENOMIC DNA]</scope>
    <source>
        <strain evidence="8">KACC 12508</strain>
    </source>
</reference>
<evidence type="ECO:0000256" key="1">
    <source>
        <dbReference type="ARBA" id="ARBA00004651"/>
    </source>
</evidence>
<keyword evidence="3 6" id="KW-0812">Transmembrane</keyword>
<evidence type="ECO:0000256" key="3">
    <source>
        <dbReference type="ARBA" id="ARBA00022692"/>
    </source>
</evidence>
<proteinExistence type="predicted"/>
<dbReference type="Gene3D" id="1.10.3730.20">
    <property type="match status" value="1"/>
</dbReference>
<feature type="transmembrane region" description="Helical" evidence="6">
    <location>
        <begin position="6"/>
        <end position="31"/>
    </location>
</feature>
<dbReference type="RefSeq" id="WP_382271111.1">
    <property type="nucleotide sequence ID" value="NZ_JBHTBU010000001.1"/>
</dbReference>
<dbReference type="InterPro" id="IPR037185">
    <property type="entry name" value="EmrE-like"/>
</dbReference>
<name>A0ABW2I9T7_9BURK</name>
<feature type="transmembrane region" description="Helical" evidence="6">
    <location>
        <begin position="52"/>
        <end position="74"/>
    </location>
</feature>
<organism evidence="7 8">
    <name type="scientific">Herminiimonas glaciei</name>
    <dbReference type="NCBI Taxonomy" id="523788"/>
    <lineage>
        <taxon>Bacteria</taxon>
        <taxon>Pseudomonadati</taxon>
        <taxon>Pseudomonadota</taxon>
        <taxon>Betaproteobacteria</taxon>
        <taxon>Burkholderiales</taxon>
        <taxon>Oxalobacteraceae</taxon>
        <taxon>Herminiimonas</taxon>
    </lineage>
</organism>
<dbReference type="EMBL" id="JBHTBU010000001">
    <property type="protein sequence ID" value="MFC7287805.1"/>
    <property type="molecule type" value="Genomic_DNA"/>
</dbReference>
<evidence type="ECO:0000313" key="7">
    <source>
        <dbReference type="EMBL" id="MFC7287805.1"/>
    </source>
</evidence>
<comment type="subcellular location">
    <subcellularLocation>
        <location evidence="1">Cell membrane</location>
        <topology evidence="1">Multi-pass membrane protein</topology>
    </subcellularLocation>
</comment>
<feature type="transmembrane region" description="Helical" evidence="6">
    <location>
        <begin position="80"/>
        <end position="98"/>
    </location>
</feature>
<dbReference type="Proteomes" id="UP001596542">
    <property type="component" value="Unassembled WGS sequence"/>
</dbReference>
<accession>A0ABW2I9T7</accession>
<sequence length="124" mass="13517">MSGTSLPWLAIILWIANVIVDSAGQLAFKAAAINDADASGLARWTRMAQHPWLWLGISCYVFEFVLWLAFLSLVPLSQGVLMGSINIVAIMLAGRWIFKERLTRLRVIGILLVSLGVAIVGLPA</sequence>
<evidence type="ECO:0000313" key="8">
    <source>
        <dbReference type="Proteomes" id="UP001596542"/>
    </source>
</evidence>
<keyword evidence="5 6" id="KW-0472">Membrane</keyword>
<comment type="caution">
    <text evidence="7">The sequence shown here is derived from an EMBL/GenBank/DDBJ whole genome shotgun (WGS) entry which is preliminary data.</text>
</comment>
<keyword evidence="8" id="KW-1185">Reference proteome</keyword>